<feature type="region of interest" description="Disordered" evidence="1">
    <location>
        <begin position="43"/>
        <end position="62"/>
    </location>
</feature>
<reference evidence="2" key="1">
    <citation type="submission" date="2020-05" db="UniProtKB">
        <authorList>
            <consortium name="EnsemblMetazoa"/>
        </authorList>
    </citation>
    <scope>IDENTIFICATION</scope>
    <source>
        <strain evidence="2">Jacobina</strain>
    </source>
</reference>
<dbReference type="VEuPathDB" id="VectorBase:LLOJ006492"/>
<protein>
    <submittedName>
        <fullName evidence="2">Uncharacterized protein</fullName>
    </submittedName>
</protein>
<evidence type="ECO:0000256" key="1">
    <source>
        <dbReference type="SAM" id="MobiDB-lite"/>
    </source>
</evidence>
<dbReference type="AlphaFoldDB" id="A0A1B0CP19"/>
<proteinExistence type="predicted"/>
<keyword evidence="3" id="KW-1185">Reference proteome</keyword>
<dbReference type="EnsemblMetazoa" id="LLOJ006492-RA">
    <property type="protein sequence ID" value="LLOJ006492-PA"/>
    <property type="gene ID" value="LLOJ006492"/>
</dbReference>
<sequence length="79" mass="8805">MAVKKKKSTRSHSLSTLLRTPLLQNCVESDHQSAELSKCHPGLAQKNLQHPPEGQNNAKKPPQWYSTVTLMLTIATKLD</sequence>
<evidence type="ECO:0000313" key="2">
    <source>
        <dbReference type="EnsemblMetazoa" id="LLOJ006492-PA"/>
    </source>
</evidence>
<evidence type="ECO:0000313" key="3">
    <source>
        <dbReference type="Proteomes" id="UP000092461"/>
    </source>
</evidence>
<dbReference type="EMBL" id="AJWK01021331">
    <property type="status" value="NOT_ANNOTATED_CDS"/>
    <property type="molecule type" value="Genomic_DNA"/>
</dbReference>
<name>A0A1B0CP19_LUTLO</name>
<organism evidence="2 3">
    <name type="scientific">Lutzomyia longipalpis</name>
    <name type="common">Sand fly</name>
    <dbReference type="NCBI Taxonomy" id="7200"/>
    <lineage>
        <taxon>Eukaryota</taxon>
        <taxon>Metazoa</taxon>
        <taxon>Ecdysozoa</taxon>
        <taxon>Arthropoda</taxon>
        <taxon>Hexapoda</taxon>
        <taxon>Insecta</taxon>
        <taxon>Pterygota</taxon>
        <taxon>Neoptera</taxon>
        <taxon>Endopterygota</taxon>
        <taxon>Diptera</taxon>
        <taxon>Nematocera</taxon>
        <taxon>Psychodoidea</taxon>
        <taxon>Psychodidae</taxon>
        <taxon>Lutzomyia</taxon>
        <taxon>Lutzomyia</taxon>
    </lineage>
</organism>
<accession>A0A1B0CP19</accession>
<dbReference type="Proteomes" id="UP000092461">
    <property type="component" value="Unassembled WGS sequence"/>
</dbReference>